<gene>
    <name evidence="1" type="ORF">NBG84_32990</name>
</gene>
<name>A0ABT0UX63_9ACTN</name>
<protein>
    <submittedName>
        <fullName evidence="1">Uncharacterized protein</fullName>
    </submittedName>
</protein>
<evidence type="ECO:0000313" key="2">
    <source>
        <dbReference type="Proteomes" id="UP001431429"/>
    </source>
</evidence>
<keyword evidence="2" id="KW-1185">Reference proteome</keyword>
<dbReference type="EMBL" id="JAMQAW010000056">
    <property type="protein sequence ID" value="MCM2393044.1"/>
    <property type="molecule type" value="Genomic_DNA"/>
</dbReference>
<accession>A0ABT0UX63</accession>
<proteinExistence type="predicted"/>
<dbReference type="Proteomes" id="UP001431429">
    <property type="component" value="Unassembled WGS sequence"/>
</dbReference>
<dbReference type="RefSeq" id="WP_250923362.1">
    <property type="nucleotide sequence ID" value="NZ_JAMQAW010000056.1"/>
</dbReference>
<comment type="caution">
    <text evidence="1">The sequence shown here is derived from an EMBL/GenBank/DDBJ whole genome shotgun (WGS) entry which is preliminary data.</text>
</comment>
<sequence length="137" mass="13883">MASWAAVDGWSGLVDESVCGPSVELPIHRAEGDVTELAGEVTGVPVAVWDSVKEVQDALSASVGGWCVPLVVGDGGQVGLGFKDGDVKTGDREAGVGTAVDLAFGVPGDRRTCLSGADAGTPVREESCQDTVPMTLV</sequence>
<organism evidence="1 2">
    <name type="scientific">Streptomyces albipurpureus</name>
    <dbReference type="NCBI Taxonomy" id="2897419"/>
    <lineage>
        <taxon>Bacteria</taxon>
        <taxon>Bacillati</taxon>
        <taxon>Actinomycetota</taxon>
        <taxon>Actinomycetes</taxon>
        <taxon>Kitasatosporales</taxon>
        <taxon>Streptomycetaceae</taxon>
        <taxon>Streptomyces</taxon>
    </lineage>
</organism>
<reference evidence="1" key="1">
    <citation type="submission" date="2022-06" db="EMBL/GenBank/DDBJ databases">
        <title>Genome public.</title>
        <authorList>
            <person name="Sun Q."/>
        </authorList>
    </citation>
    <scope>NUCLEOTIDE SEQUENCE</scope>
    <source>
        <strain evidence="1">CWNU-1</strain>
    </source>
</reference>
<evidence type="ECO:0000313" key="1">
    <source>
        <dbReference type="EMBL" id="MCM2393044.1"/>
    </source>
</evidence>